<organism evidence="2 3">
    <name type="scientific">Fusibacter ferrireducens</name>
    <dbReference type="NCBI Taxonomy" id="2785058"/>
    <lineage>
        <taxon>Bacteria</taxon>
        <taxon>Bacillati</taxon>
        <taxon>Bacillota</taxon>
        <taxon>Clostridia</taxon>
        <taxon>Eubacteriales</taxon>
        <taxon>Eubacteriales Family XII. Incertae Sedis</taxon>
        <taxon>Fusibacter</taxon>
    </lineage>
</organism>
<evidence type="ECO:0000313" key="2">
    <source>
        <dbReference type="EMBL" id="MBF4694038.1"/>
    </source>
</evidence>
<evidence type="ECO:0000259" key="1">
    <source>
        <dbReference type="Pfam" id="PF07238"/>
    </source>
</evidence>
<dbReference type="RefSeq" id="WP_194702271.1">
    <property type="nucleotide sequence ID" value="NZ_JADKNH010000007.1"/>
</dbReference>
<dbReference type="Proteomes" id="UP000614200">
    <property type="component" value="Unassembled WGS sequence"/>
</dbReference>
<feature type="domain" description="PilZ" evidence="1">
    <location>
        <begin position="3"/>
        <end position="98"/>
    </location>
</feature>
<reference evidence="2 3" key="1">
    <citation type="submission" date="2020-11" db="EMBL/GenBank/DDBJ databases">
        <title>Fusibacter basophilias sp. nov.</title>
        <authorList>
            <person name="Qiu D."/>
        </authorList>
    </citation>
    <scope>NUCLEOTIDE SEQUENCE [LARGE SCALE GENOMIC DNA]</scope>
    <source>
        <strain evidence="2 3">Q10-2</strain>
    </source>
</reference>
<dbReference type="Pfam" id="PF07238">
    <property type="entry name" value="PilZ"/>
    <property type="match status" value="1"/>
</dbReference>
<dbReference type="Gene3D" id="2.40.10.220">
    <property type="entry name" value="predicted glycosyltransferase like domains"/>
    <property type="match status" value="1"/>
</dbReference>
<gene>
    <name evidence="2" type="ORF">ISU02_13035</name>
</gene>
<proteinExistence type="predicted"/>
<comment type="caution">
    <text evidence="2">The sequence shown here is derived from an EMBL/GenBank/DDBJ whole genome shotgun (WGS) entry which is preliminary data.</text>
</comment>
<protein>
    <submittedName>
        <fullName evidence="2">PilZ domain-containing protein</fullName>
    </submittedName>
</protein>
<accession>A0ABR9ZV46</accession>
<name>A0ABR9ZV46_9FIRM</name>
<dbReference type="InterPro" id="IPR009875">
    <property type="entry name" value="PilZ_domain"/>
</dbReference>
<keyword evidence="3" id="KW-1185">Reference proteome</keyword>
<sequence length="116" mass="13561">MDRRHRRRLSNLGMIESFNFHTNNRLVEINSPVEISLKDISLGGLGIKSNCFFENDTTLSLDIQFNEENHVVIGKVVWCRKSGNFYDCGLKLIYMPEPLINFLMEIDEDEEVKYMN</sequence>
<evidence type="ECO:0000313" key="3">
    <source>
        <dbReference type="Proteomes" id="UP000614200"/>
    </source>
</evidence>
<dbReference type="EMBL" id="JADKNH010000007">
    <property type="protein sequence ID" value="MBF4694038.1"/>
    <property type="molecule type" value="Genomic_DNA"/>
</dbReference>